<gene>
    <name evidence="3" type="ORF">HGB38_23255</name>
</gene>
<dbReference type="Proteomes" id="UP000540698">
    <property type="component" value="Unassembled WGS sequence"/>
</dbReference>
<evidence type="ECO:0000256" key="2">
    <source>
        <dbReference type="SAM" id="SignalP"/>
    </source>
</evidence>
<evidence type="ECO:0008006" key="5">
    <source>
        <dbReference type="Google" id="ProtNLM"/>
    </source>
</evidence>
<feature type="region of interest" description="Disordered" evidence="1">
    <location>
        <begin position="127"/>
        <end position="180"/>
    </location>
</feature>
<comment type="caution">
    <text evidence="3">The sequence shown here is derived from an EMBL/GenBank/DDBJ whole genome shotgun (WGS) entry which is preliminary data.</text>
</comment>
<keyword evidence="4" id="KW-1185">Reference proteome</keyword>
<evidence type="ECO:0000256" key="1">
    <source>
        <dbReference type="SAM" id="MobiDB-lite"/>
    </source>
</evidence>
<protein>
    <recommendedName>
        <fullName evidence="5">Lipoprotein LpqE</fullName>
    </recommendedName>
</protein>
<keyword evidence="2" id="KW-0732">Signal</keyword>
<sequence length="244" mass="24552">MTAPKGARRRMVTVAALAAGAAIALSGCGAGQISQTAEQVAAVNGNHADVGRIALRNVHIVYPGEGTAYNNAKGGKALIALSIINNGESVPDELTSITTDLGTVKITPASGKSVVELAPQQTVVAANQPVKHESTPSSSAAATTSAAAPTSVPHSAAPTTAADSHGAGEHGSQPAATDPEANPILIEITGLTRDVTPGLTYNVSFNFKQNGTVQVQVPVDAGLHTERHESDKSGPAEAEHTGGH</sequence>
<dbReference type="InterPro" id="IPR006311">
    <property type="entry name" value="TAT_signal"/>
</dbReference>
<evidence type="ECO:0000313" key="3">
    <source>
        <dbReference type="EMBL" id="NKY29113.1"/>
    </source>
</evidence>
<proteinExistence type="predicted"/>
<name>A0A7X6L766_9NOCA</name>
<organism evidence="3 4">
    <name type="scientific">Nocardia gamkensis</name>
    <dbReference type="NCBI Taxonomy" id="352869"/>
    <lineage>
        <taxon>Bacteria</taxon>
        <taxon>Bacillati</taxon>
        <taxon>Actinomycetota</taxon>
        <taxon>Actinomycetes</taxon>
        <taxon>Mycobacteriales</taxon>
        <taxon>Nocardiaceae</taxon>
        <taxon>Nocardia</taxon>
    </lineage>
</organism>
<dbReference type="PROSITE" id="PS51257">
    <property type="entry name" value="PROKAR_LIPOPROTEIN"/>
    <property type="match status" value="1"/>
</dbReference>
<dbReference type="PROSITE" id="PS51318">
    <property type="entry name" value="TAT"/>
    <property type="match status" value="1"/>
</dbReference>
<evidence type="ECO:0000313" key="4">
    <source>
        <dbReference type="Proteomes" id="UP000540698"/>
    </source>
</evidence>
<accession>A0A7X6L766</accession>
<dbReference type="AlphaFoldDB" id="A0A7X6L766"/>
<feature type="signal peptide" evidence="2">
    <location>
        <begin position="1"/>
        <end position="24"/>
    </location>
</feature>
<dbReference type="Gene3D" id="2.60.40.1890">
    <property type="entry name" value="PCu(A)C copper chaperone"/>
    <property type="match status" value="1"/>
</dbReference>
<feature type="compositionally biased region" description="Low complexity" evidence="1">
    <location>
        <begin position="135"/>
        <end position="162"/>
    </location>
</feature>
<reference evidence="3 4" key="1">
    <citation type="submission" date="2020-04" db="EMBL/GenBank/DDBJ databases">
        <title>MicrobeNet Type strains.</title>
        <authorList>
            <person name="Nicholson A.C."/>
        </authorList>
    </citation>
    <scope>NUCLEOTIDE SEQUENCE [LARGE SCALE GENOMIC DNA]</scope>
    <source>
        <strain evidence="3 4">DSM 44956</strain>
    </source>
</reference>
<dbReference type="Pfam" id="PF04314">
    <property type="entry name" value="PCuAC"/>
    <property type="match status" value="1"/>
</dbReference>
<feature type="chain" id="PRO_5039370272" description="Lipoprotein LpqE" evidence="2">
    <location>
        <begin position="25"/>
        <end position="244"/>
    </location>
</feature>
<dbReference type="EMBL" id="JAAXOS010000011">
    <property type="protein sequence ID" value="NKY29113.1"/>
    <property type="molecule type" value="Genomic_DNA"/>
</dbReference>
<dbReference type="InterPro" id="IPR007410">
    <property type="entry name" value="LpqE-like"/>
</dbReference>
<dbReference type="InterPro" id="IPR036182">
    <property type="entry name" value="PCuAC_sf"/>
</dbReference>